<evidence type="ECO:0000313" key="2">
    <source>
        <dbReference type="Proteomes" id="UP001168146"/>
    </source>
</evidence>
<dbReference type="EMBL" id="JASUXU010000237">
    <property type="protein sequence ID" value="KAK0301943.1"/>
    <property type="molecule type" value="Genomic_DNA"/>
</dbReference>
<reference evidence="1" key="1">
    <citation type="submission" date="2021-12" db="EMBL/GenBank/DDBJ databases">
        <title>Black yeast isolated from Biological Soil Crust.</title>
        <authorList>
            <person name="Kurbessoian T."/>
        </authorList>
    </citation>
    <scope>NUCLEOTIDE SEQUENCE</scope>
    <source>
        <strain evidence="1">CCFEE 5208</strain>
    </source>
</reference>
<dbReference type="GO" id="GO:0009116">
    <property type="term" value="P:nucleoside metabolic process"/>
    <property type="evidence" value="ECO:0007669"/>
    <property type="project" value="InterPro"/>
</dbReference>
<name>A0AAN6IZN2_9PEZI</name>
<organism evidence="1 2">
    <name type="scientific">Friedmanniomyces endolithicus</name>
    <dbReference type="NCBI Taxonomy" id="329885"/>
    <lineage>
        <taxon>Eukaryota</taxon>
        <taxon>Fungi</taxon>
        <taxon>Dikarya</taxon>
        <taxon>Ascomycota</taxon>
        <taxon>Pezizomycotina</taxon>
        <taxon>Dothideomycetes</taxon>
        <taxon>Dothideomycetidae</taxon>
        <taxon>Mycosphaerellales</taxon>
        <taxon>Teratosphaeriaceae</taxon>
        <taxon>Friedmanniomyces</taxon>
    </lineage>
</organism>
<dbReference type="SUPFAM" id="SSF53167">
    <property type="entry name" value="Purine and uridine phosphorylases"/>
    <property type="match status" value="1"/>
</dbReference>
<dbReference type="Proteomes" id="UP001168146">
    <property type="component" value="Unassembled WGS sequence"/>
</dbReference>
<proteinExistence type="predicted"/>
<evidence type="ECO:0000313" key="1">
    <source>
        <dbReference type="EMBL" id="KAK0301943.1"/>
    </source>
</evidence>
<dbReference type="GO" id="GO:0003824">
    <property type="term" value="F:catalytic activity"/>
    <property type="evidence" value="ECO:0007669"/>
    <property type="project" value="InterPro"/>
</dbReference>
<gene>
    <name evidence="1" type="ORF">LTR82_018056</name>
</gene>
<dbReference type="PANTHER" id="PTHR46082">
    <property type="entry name" value="ATP/GTP-BINDING PROTEIN-RELATED"/>
    <property type="match status" value="1"/>
</dbReference>
<dbReference type="AlphaFoldDB" id="A0AAN6IZN2"/>
<protein>
    <recommendedName>
        <fullName evidence="3">Nucleoside phosphorylase domain-containing protein</fullName>
    </recommendedName>
</protein>
<dbReference type="InterPro" id="IPR035994">
    <property type="entry name" value="Nucleoside_phosphorylase_sf"/>
</dbReference>
<sequence length="133" mass="13685">MSPCHDSVQMGSGVMPVWARLPAGVTGKVSAATVAEDMIRSFPIKAGFMVGIGGGVWSEQADVRLGNVVVSQPDGMHGGVVQWDFDDGEEGGVPADGDAKQAAATTADCGALSKPTLQAPVWIQKPFSTTSQL</sequence>
<comment type="caution">
    <text evidence="1">The sequence shown here is derived from an EMBL/GenBank/DDBJ whole genome shotgun (WGS) entry which is preliminary data.</text>
</comment>
<evidence type="ECO:0008006" key="3">
    <source>
        <dbReference type="Google" id="ProtNLM"/>
    </source>
</evidence>
<dbReference type="Gene3D" id="3.40.50.1580">
    <property type="entry name" value="Nucleoside phosphorylase domain"/>
    <property type="match status" value="1"/>
</dbReference>
<dbReference type="InterPro" id="IPR053137">
    <property type="entry name" value="NLR-like"/>
</dbReference>
<dbReference type="PANTHER" id="PTHR46082:SF11">
    <property type="entry name" value="AAA+ ATPASE DOMAIN-CONTAINING PROTEIN-RELATED"/>
    <property type="match status" value="1"/>
</dbReference>
<accession>A0AAN6IZN2</accession>